<reference evidence="3 4" key="1">
    <citation type="submission" date="2018-12" db="EMBL/GenBank/DDBJ databases">
        <title>Complete genome of Nonlabens sp. MJ115.</title>
        <authorList>
            <person name="Choi H.S."/>
            <person name="Jung J."/>
        </authorList>
    </citation>
    <scope>NUCLEOTIDE SEQUENCE [LARGE SCALE GENOMIC DNA]</scope>
    <source>
        <strain evidence="3 4">MJ115</strain>
    </source>
</reference>
<gene>
    <name evidence="3" type="ORF">EJ995_00805</name>
</gene>
<dbReference type="RefSeq" id="WP_126444677.1">
    <property type="nucleotide sequence ID" value="NZ_CP034549.1"/>
</dbReference>
<dbReference type="Pfam" id="PF18962">
    <property type="entry name" value="Por_Secre_tail"/>
    <property type="match status" value="1"/>
</dbReference>
<keyword evidence="1" id="KW-0732">Signal</keyword>
<dbReference type="InterPro" id="IPR026444">
    <property type="entry name" value="Secre_tail"/>
</dbReference>
<evidence type="ECO:0000259" key="2">
    <source>
        <dbReference type="Pfam" id="PF18962"/>
    </source>
</evidence>
<accession>A0A3S9MUJ2</accession>
<dbReference type="OrthoDB" id="1056765at2"/>
<dbReference type="EMBL" id="CP034549">
    <property type="protein sequence ID" value="AZQ42845.1"/>
    <property type="molecule type" value="Genomic_DNA"/>
</dbReference>
<dbReference type="NCBIfam" id="TIGR04183">
    <property type="entry name" value="Por_Secre_tail"/>
    <property type="match status" value="1"/>
</dbReference>
<dbReference type="Proteomes" id="UP000279600">
    <property type="component" value="Chromosome"/>
</dbReference>
<dbReference type="KEGG" id="noj:EJ995_00805"/>
<evidence type="ECO:0000256" key="1">
    <source>
        <dbReference type="ARBA" id="ARBA00022729"/>
    </source>
</evidence>
<proteinExistence type="predicted"/>
<organism evidence="3 4">
    <name type="scientific">Nonlabens ponticola</name>
    <dbReference type="NCBI Taxonomy" id="2496866"/>
    <lineage>
        <taxon>Bacteria</taxon>
        <taxon>Pseudomonadati</taxon>
        <taxon>Bacteroidota</taxon>
        <taxon>Flavobacteriia</taxon>
        <taxon>Flavobacteriales</taxon>
        <taxon>Flavobacteriaceae</taxon>
        <taxon>Nonlabens</taxon>
    </lineage>
</organism>
<evidence type="ECO:0000313" key="4">
    <source>
        <dbReference type="Proteomes" id="UP000279600"/>
    </source>
</evidence>
<keyword evidence="4" id="KW-1185">Reference proteome</keyword>
<evidence type="ECO:0000313" key="3">
    <source>
        <dbReference type="EMBL" id="AZQ42845.1"/>
    </source>
</evidence>
<dbReference type="Gene3D" id="2.60.120.260">
    <property type="entry name" value="Galactose-binding domain-like"/>
    <property type="match status" value="2"/>
</dbReference>
<dbReference type="AlphaFoldDB" id="A0A3S9MUJ2"/>
<name>A0A3S9MUJ2_9FLAO</name>
<feature type="domain" description="Secretion system C-terminal sorting" evidence="2">
    <location>
        <begin position="335"/>
        <end position="401"/>
    </location>
</feature>
<protein>
    <submittedName>
        <fullName evidence="3">T9SS type A sorting domain-containing protein</fullName>
    </submittedName>
</protein>
<sequence>MKKILLLSLCAISYLGYGQCNEPLITDFECGEPSNPITGALVTVANPFPGGINTSENVGEYTDDGTQGFDNFSIEYGEPIDLSTNSVLTLKLYSPTSVQILAKLEGGGGPEIFSDFSQVNEWQEFSFDFSAFADGGNTRVVVFVNPAVSSGTTTDIYYVDDIGFEEPEEEAVPCEGPVITDFECSAPSQPITGAIVTVENPFQEGINTSENVGRYTDDGTNGFDALVVDYGTEIDLSTNPIFSVKLYSTSSVQILAKLEGGTAQEIYSDFSEVNQWQEFTFDFSDSQGNGNTRLALFVNPAVTDGTTTDVYFLDDLSFESATASIDENFLNSIKLYPNPAADILNISSVDTIESYQILDVSGKTIMSKNENISAAIDVNNLTTGIYFIRLNSSSSKAVIKFVKQ</sequence>